<dbReference type="OrthoDB" id="5545019at2759"/>
<comment type="function">
    <text evidence="3">Putative oxidoreductase.</text>
</comment>
<evidence type="ECO:0000313" key="6">
    <source>
        <dbReference type="Proteomes" id="UP000649617"/>
    </source>
</evidence>
<dbReference type="SUPFAM" id="SSF51735">
    <property type="entry name" value="NAD(P)-binding Rossmann-fold domains"/>
    <property type="match status" value="1"/>
</dbReference>
<evidence type="ECO:0000256" key="1">
    <source>
        <dbReference type="ARBA" id="ARBA00006484"/>
    </source>
</evidence>
<comment type="caution">
    <text evidence="5">The sequence shown here is derived from an EMBL/GenBank/DDBJ whole genome shotgun (WGS) entry which is preliminary data.</text>
</comment>
<dbReference type="Pfam" id="PF00106">
    <property type="entry name" value="adh_short"/>
    <property type="match status" value="1"/>
</dbReference>
<dbReference type="GO" id="GO:0016491">
    <property type="term" value="F:oxidoreductase activity"/>
    <property type="evidence" value="ECO:0007669"/>
    <property type="project" value="UniProtKB-KW"/>
</dbReference>
<dbReference type="AlphaFoldDB" id="A0A812VJ57"/>
<proteinExistence type="inferred from homology"/>
<evidence type="ECO:0000313" key="5">
    <source>
        <dbReference type="EMBL" id="CAE7638693.1"/>
    </source>
</evidence>
<dbReference type="EMBL" id="CAJNIZ010042806">
    <property type="protein sequence ID" value="CAE7638693.1"/>
    <property type="molecule type" value="Genomic_DNA"/>
</dbReference>
<keyword evidence="6" id="KW-1185">Reference proteome</keyword>
<comment type="similarity">
    <text evidence="1 4">Belongs to the short-chain dehydrogenases/reductases (SDR) family.</text>
</comment>
<dbReference type="CDD" id="cd05233">
    <property type="entry name" value="SDR_c"/>
    <property type="match status" value="1"/>
</dbReference>
<evidence type="ECO:0000256" key="3">
    <source>
        <dbReference type="ARBA" id="ARBA00037096"/>
    </source>
</evidence>
<dbReference type="PROSITE" id="PS00061">
    <property type="entry name" value="ADH_SHORT"/>
    <property type="match status" value="1"/>
</dbReference>
<dbReference type="GO" id="GO:0016020">
    <property type="term" value="C:membrane"/>
    <property type="evidence" value="ECO:0007669"/>
    <property type="project" value="TreeGrafter"/>
</dbReference>
<dbReference type="InterPro" id="IPR036291">
    <property type="entry name" value="NAD(P)-bd_dom_sf"/>
</dbReference>
<dbReference type="Gene3D" id="3.40.50.720">
    <property type="entry name" value="NAD(P)-binding Rossmann-like Domain"/>
    <property type="match status" value="1"/>
</dbReference>
<organism evidence="5 6">
    <name type="scientific">Symbiodinium pilosum</name>
    <name type="common">Dinoflagellate</name>
    <dbReference type="NCBI Taxonomy" id="2952"/>
    <lineage>
        <taxon>Eukaryota</taxon>
        <taxon>Sar</taxon>
        <taxon>Alveolata</taxon>
        <taxon>Dinophyceae</taxon>
        <taxon>Suessiales</taxon>
        <taxon>Symbiodiniaceae</taxon>
        <taxon>Symbiodinium</taxon>
    </lineage>
</organism>
<reference evidence="5" key="1">
    <citation type="submission" date="2021-02" db="EMBL/GenBank/DDBJ databases">
        <authorList>
            <person name="Dougan E. K."/>
            <person name="Rhodes N."/>
            <person name="Thang M."/>
            <person name="Chan C."/>
        </authorList>
    </citation>
    <scope>NUCLEOTIDE SEQUENCE</scope>
</reference>
<accession>A0A812VJ57</accession>
<dbReference type="Proteomes" id="UP000649617">
    <property type="component" value="Unassembled WGS sequence"/>
</dbReference>
<dbReference type="PANTHER" id="PTHR44196">
    <property type="entry name" value="DEHYDROGENASE/REDUCTASE SDR FAMILY MEMBER 7B"/>
    <property type="match status" value="1"/>
</dbReference>
<dbReference type="PANTHER" id="PTHR44196:SF1">
    <property type="entry name" value="DEHYDROGENASE_REDUCTASE SDR FAMILY MEMBER 7B"/>
    <property type="match status" value="1"/>
</dbReference>
<name>A0A812VJ57_SYMPI</name>
<dbReference type="InterPro" id="IPR020904">
    <property type="entry name" value="Sc_DH/Rdtase_CS"/>
</dbReference>
<sequence>MFQSFMSLLSPSNGSNATWREDIARELLTSTSCNLVLVARRKDRLQSFAAEHSSGLRAVEVVSMDLAQEGAARELYNILAAADLAEKIDVLVLNAGAAISGSFVEADMDALTASMHLNMVSPMQLARLIGQDMKVRNQLEPVHAVRGFEQKGHIVVVSSIASASPGVPHVAVYAASKAFLTSLGCALHQELASAGVCVTVSMPGATATEFSSVLGEEAALIFRIPPMVSQSRQVAHETVLAMLRRDSEHIIGPINWLYTAVGPLLPDSVVRHVGELAFRPPSHAQELFARVVQLAMSPAAITA</sequence>
<evidence type="ECO:0000256" key="2">
    <source>
        <dbReference type="ARBA" id="ARBA00023002"/>
    </source>
</evidence>
<gene>
    <name evidence="5" type="primary">hetN</name>
    <name evidence="5" type="ORF">SPIL2461_LOCUS16886</name>
</gene>
<evidence type="ECO:0000256" key="4">
    <source>
        <dbReference type="RuleBase" id="RU000363"/>
    </source>
</evidence>
<dbReference type="InterPro" id="IPR002347">
    <property type="entry name" value="SDR_fam"/>
</dbReference>
<dbReference type="PRINTS" id="PR00080">
    <property type="entry name" value="SDRFAMILY"/>
</dbReference>
<dbReference type="PRINTS" id="PR00081">
    <property type="entry name" value="GDHRDH"/>
</dbReference>
<keyword evidence="2" id="KW-0560">Oxidoreductase</keyword>
<protein>
    <submittedName>
        <fullName evidence="5">HetN protein</fullName>
    </submittedName>
</protein>